<dbReference type="EMBL" id="CP023699">
    <property type="protein sequence ID" value="QEU90798.1"/>
    <property type="molecule type" value="Genomic_DNA"/>
</dbReference>
<reference evidence="2 3" key="1">
    <citation type="submission" date="2017-09" db="EMBL/GenBank/DDBJ databases">
        <authorList>
            <person name="Lee N."/>
            <person name="Cho B.-K."/>
        </authorList>
    </citation>
    <scope>NUCLEOTIDE SEQUENCE [LARGE SCALE GENOMIC DNA]</scope>
    <source>
        <strain evidence="2 3">ATCC 12853</strain>
    </source>
</reference>
<evidence type="ECO:0000313" key="2">
    <source>
        <dbReference type="EMBL" id="QEU90798.1"/>
    </source>
</evidence>
<feature type="region of interest" description="Disordered" evidence="1">
    <location>
        <begin position="1"/>
        <end position="20"/>
    </location>
</feature>
<dbReference type="Proteomes" id="UP000325529">
    <property type="component" value="Chromosome"/>
</dbReference>
<feature type="compositionally biased region" description="Basic and acidic residues" evidence="1">
    <location>
        <begin position="162"/>
        <end position="172"/>
    </location>
</feature>
<evidence type="ECO:0000256" key="1">
    <source>
        <dbReference type="SAM" id="MobiDB-lite"/>
    </source>
</evidence>
<dbReference type="KEGG" id="ska:CP970_07705"/>
<feature type="region of interest" description="Disordered" evidence="1">
    <location>
        <begin position="162"/>
        <end position="184"/>
    </location>
</feature>
<gene>
    <name evidence="2" type="ORF">CP970_07705</name>
</gene>
<organism evidence="2 3">
    <name type="scientific">Streptomyces kanamyceticus</name>
    <dbReference type="NCBI Taxonomy" id="1967"/>
    <lineage>
        <taxon>Bacteria</taxon>
        <taxon>Bacillati</taxon>
        <taxon>Actinomycetota</taxon>
        <taxon>Actinomycetes</taxon>
        <taxon>Kitasatosporales</taxon>
        <taxon>Streptomycetaceae</taxon>
        <taxon>Streptomyces</taxon>
    </lineage>
</organism>
<sequence length="306" mass="30553">MGSGADNAGDDMVVGRTNESEERTILVAKGGGDALDGYGEDFVLRVAIENDKVLRDASEGVDALHAKGTIAFPGQPAGNGMVATGANGVVGYVHGAPRDKAQEQQVQAGVLGAGGTALPGVFGRGTPGVLGYGQGAARDAAWEAADPSAVLGRAVGIGVRGKGDDGGVRGESENSFGVEGKSTLAPGVRGQSALGIGVLGEGSPGVSGLGPGSANGGHFESEAGAQLRLLPRRSDALNPPLPMTPNAIPVERGQGPELPRNGRAGELTALQDPSGTCTLWFCVSDPGEGPARWAQVLLGSTFDGRA</sequence>
<keyword evidence="3" id="KW-1185">Reference proteome</keyword>
<accession>A0A5J6GA52</accession>
<protein>
    <submittedName>
        <fullName evidence="2">Uncharacterized protein</fullName>
    </submittedName>
</protein>
<dbReference type="AlphaFoldDB" id="A0A5J6GA52"/>
<evidence type="ECO:0000313" key="3">
    <source>
        <dbReference type="Proteomes" id="UP000325529"/>
    </source>
</evidence>
<name>A0A5J6GA52_STRKN</name>
<dbReference type="RefSeq" id="WP_150493081.1">
    <property type="nucleotide sequence ID" value="NZ_CP023699.1"/>
</dbReference>
<proteinExistence type="predicted"/>
<dbReference type="OrthoDB" id="4224442at2"/>